<dbReference type="PROSITE" id="PS50911">
    <property type="entry name" value="CHAP"/>
    <property type="match status" value="1"/>
</dbReference>
<evidence type="ECO:0000313" key="4">
    <source>
        <dbReference type="Proteomes" id="UP001501822"/>
    </source>
</evidence>
<dbReference type="Gene3D" id="3.90.1720.10">
    <property type="entry name" value="endopeptidase domain like (from Nostoc punctiforme)"/>
    <property type="match status" value="1"/>
</dbReference>
<dbReference type="EMBL" id="BAAABM010000009">
    <property type="protein sequence ID" value="GAA0325714.1"/>
    <property type="molecule type" value="Genomic_DNA"/>
</dbReference>
<evidence type="ECO:0000256" key="1">
    <source>
        <dbReference type="SAM" id="SignalP"/>
    </source>
</evidence>
<dbReference type="InterPro" id="IPR007921">
    <property type="entry name" value="CHAP_dom"/>
</dbReference>
<comment type="caution">
    <text evidence="3">The sequence shown here is derived from an EMBL/GenBank/DDBJ whole genome shotgun (WGS) entry which is preliminary data.</text>
</comment>
<feature type="signal peptide" evidence="1">
    <location>
        <begin position="1"/>
        <end position="37"/>
    </location>
</feature>
<accession>A0ABN0W5E7</accession>
<reference evidence="3 4" key="1">
    <citation type="journal article" date="2019" name="Int. J. Syst. Evol. Microbiol.">
        <title>The Global Catalogue of Microorganisms (GCM) 10K type strain sequencing project: providing services to taxonomists for standard genome sequencing and annotation.</title>
        <authorList>
            <consortium name="The Broad Institute Genomics Platform"/>
            <consortium name="The Broad Institute Genome Sequencing Center for Infectious Disease"/>
            <person name="Wu L."/>
            <person name="Ma J."/>
        </authorList>
    </citation>
    <scope>NUCLEOTIDE SEQUENCE [LARGE SCALE GENOMIC DNA]</scope>
    <source>
        <strain evidence="3 4">JCM 3146</strain>
    </source>
</reference>
<keyword evidence="1" id="KW-0732">Signal</keyword>
<name>A0ABN0W5E7_9ACTN</name>
<sequence>MSPRHATSRFTSKRKCLTGLVAGAVTAGAAAMTVVSAGPALSAQTPTASRPAAHQAEQVPVPRTGKALHARPVGNDPRVKMHAVAEQKKKLPTAADVLKLAESQVGTTENATGSSKFNQWFMTTPYAKAGVARYGGSVSDYANASWCDMFVTWVGDTLGVKGMGGDAFTPGHAKWFASQGRWGSTPKPGAVVFFSWNGGGIDGIDHVGLVVKDNHDGTIQTIEGNTDDAVKVRTRSTSTVVGYGYPDYQQ</sequence>
<keyword evidence="4" id="KW-1185">Reference proteome</keyword>
<feature type="chain" id="PRO_5046216020" description="Peptidase C51 domain-containing protein" evidence="1">
    <location>
        <begin position="38"/>
        <end position="250"/>
    </location>
</feature>
<evidence type="ECO:0000259" key="2">
    <source>
        <dbReference type="PROSITE" id="PS50911"/>
    </source>
</evidence>
<feature type="domain" description="Peptidase C51" evidence="2">
    <location>
        <begin position="122"/>
        <end position="247"/>
    </location>
</feature>
<evidence type="ECO:0000313" key="3">
    <source>
        <dbReference type="EMBL" id="GAA0325714.1"/>
    </source>
</evidence>
<dbReference type="Proteomes" id="UP001501822">
    <property type="component" value="Unassembled WGS sequence"/>
</dbReference>
<dbReference type="RefSeq" id="WP_252800389.1">
    <property type="nucleotide sequence ID" value="NZ_BAAABM010000009.1"/>
</dbReference>
<dbReference type="Pfam" id="PF05257">
    <property type="entry name" value="CHAP"/>
    <property type="match status" value="1"/>
</dbReference>
<organism evidence="3 4">
    <name type="scientific">Actinoallomurus spadix</name>
    <dbReference type="NCBI Taxonomy" id="79912"/>
    <lineage>
        <taxon>Bacteria</taxon>
        <taxon>Bacillati</taxon>
        <taxon>Actinomycetota</taxon>
        <taxon>Actinomycetes</taxon>
        <taxon>Streptosporangiales</taxon>
        <taxon>Thermomonosporaceae</taxon>
        <taxon>Actinoallomurus</taxon>
    </lineage>
</organism>
<protein>
    <recommendedName>
        <fullName evidence="2">Peptidase C51 domain-containing protein</fullName>
    </recommendedName>
</protein>
<gene>
    <name evidence="3" type="ORF">GCM10010151_14550</name>
</gene>
<dbReference type="SUPFAM" id="SSF54001">
    <property type="entry name" value="Cysteine proteinases"/>
    <property type="match status" value="1"/>
</dbReference>
<dbReference type="InterPro" id="IPR038765">
    <property type="entry name" value="Papain-like_cys_pep_sf"/>
</dbReference>
<proteinExistence type="predicted"/>